<keyword evidence="7 11" id="KW-0067">ATP-binding</keyword>
<dbReference type="Gene3D" id="3.40.50.300">
    <property type="entry name" value="P-loop containing nucleotide triphosphate hydrolases"/>
    <property type="match status" value="1"/>
</dbReference>
<organism evidence="15 16">
    <name type="scientific">Pseudomonas syringae pv. coriandricola</name>
    <dbReference type="NCBI Taxonomy" id="264453"/>
    <lineage>
        <taxon>Bacteria</taxon>
        <taxon>Pseudomonadati</taxon>
        <taxon>Pseudomonadota</taxon>
        <taxon>Gammaproteobacteria</taxon>
        <taxon>Pseudomonadales</taxon>
        <taxon>Pseudomonadaceae</taxon>
        <taxon>Pseudomonas</taxon>
    </lineage>
</organism>
<gene>
    <name evidence="11" type="primary">radA</name>
    <name evidence="15" type="ORF">ALQ65_05300</name>
</gene>
<dbReference type="SUPFAM" id="SSF52540">
    <property type="entry name" value="P-loop containing nucleoside triphosphate hydrolases"/>
    <property type="match status" value="1"/>
</dbReference>
<dbReference type="NCBIfam" id="TIGR00416">
    <property type="entry name" value="sms"/>
    <property type="match status" value="1"/>
</dbReference>
<evidence type="ECO:0000256" key="11">
    <source>
        <dbReference type="HAMAP-Rule" id="MF_01498"/>
    </source>
</evidence>
<dbReference type="AlphaFoldDB" id="A0A0P9L1J1"/>
<evidence type="ECO:0000256" key="6">
    <source>
        <dbReference type="ARBA" id="ARBA00022833"/>
    </source>
</evidence>
<dbReference type="Gene3D" id="3.30.230.10">
    <property type="match status" value="1"/>
</dbReference>
<evidence type="ECO:0000256" key="5">
    <source>
        <dbReference type="ARBA" id="ARBA00022801"/>
    </source>
</evidence>
<dbReference type="InterPro" id="IPR041166">
    <property type="entry name" value="Rubredoxin_2"/>
</dbReference>
<evidence type="ECO:0000256" key="3">
    <source>
        <dbReference type="ARBA" id="ARBA00022763"/>
    </source>
</evidence>
<keyword evidence="5" id="KW-0378">Hydrolase</keyword>
<dbReference type="GO" id="GO:0140664">
    <property type="term" value="F:ATP-dependent DNA damage sensor activity"/>
    <property type="evidence" value="ECO:0007669"/>
    <property type="project" value="InterPro"/>
</dbReference>
<dbReference type="GO" id="GO:0005524">
    <property type="term" value="F:ATP binding"/>
    <property type="evidence" value="ECO:0007669"/>
    <property type="project" value="UniProtKB-UniRule"/>
</dbReference>
<keyword evidence="1 11" id="KW-0479">Metal-binding</keyword>
<evidence type="ECO:0000313" key="15">
    <source>
        <dbReference type="EMBL" id="RMN06585.1"/>
    </source>
</evidence>
<dbReference type="InterPro" id="IPR004504">
    <property type="entry name" value="DNA_repair_RadA"/>
</dbReference>
<evidence type="ECO:0000256" key="13">
    <source>
        <dbReference type="RuleBase" id="RU003555"/>
    </source>
</evidence>
<dbReference type="InterPro" id="IPR027417">
    <property type="entry name" value="P-loop_NTPase"/>
</dbReference>
<reference evidence="15 16" key="1">
    <citation type="submission" date="2018-08" db="EMBL/GenBank/DDBJ databases">
        <title>Recombination of ecologically and evolutionarily significant loci maintains genetic cohesion in the Pseudomonas syringae species complex.</title>
        <authorList>
            <person name="Dillon M."/>
            <person name="Thakur S."/>
            <person name="Almeida R.N.D."/>
            <person name="Weir B.S."/>
            <person name="Guttman D.S."/>
        </authorList>
    </citation>
    <scope>NUCLEOTIDE SEQUENCE [LARGE SCALE GENOMIC DNA]</scope>
    <source>
        <strain evidence="15 16">ICMP 12341</strain>
    </source>
</reference>
<dbReference type="FunFam" id="3.40.50.300:FF:000050">
    <property type="entry name" value="DNA repair protein RadA"/>
    <property type="match status" value="1"/>
</dbReference>
<comment type="caution">
    <text evidence="15">The sequence shown here is derived from an EMBL/GenBank/DDBJ whole genome shotgun (WGS) entry which is preliminary data.</text>
</comment>
<keyword evidence="8 11" id="KW-0346">Stress response</keyword>
<comment type="function">
    <text evidence="11">Plays a role in repairing double-strand DNA breaks, probably involving stabilizing or processing branched DNA or blocked replication forks.</text>
</comment>
<name>A0A0P9L1J1_9PSED</name>
<feature type="short sequence motif" description="RadA KNRFG motif" evidence="11">
    <location>
        <begin position="302"/>
        <end position="306"/>
    </location>
</feature>
<dbReference type="PANTHER" id="PTHR32472:SF10">
    <property type="entry name" value="DNA REPAIR PROTEIN RADA-LIKE PROTEIN"/>
    <property type="match status" value="1"/>
</dbReference>
<dbReference type="InterPro" id="IPR020568">
    <property type="entry name" value="Ribosomal_Su5_D2-typ_SF"/>
</dbReference>
<keyword evidence="10 11" id="KW-0234">DNA repair</keyword>
<dbReference type="GO" id="GO:0016787">
    <property type="term" value="F:hydrolase activity"/>
    <property type="evidence" value="ECO:0007669"/>
    <property type="project" value="UniProtKB-KW"/>
</dbReference>
<dbReference type="Proteomes" id="UP000271468">
    <property type="component" value="Unassembled WGS sequence"/>
</dbReference>
<evidence type="ECO:0000256" key="4">
    <source>
        <dbReference type="ARBA" id="ARBA00022771"/>
    </source>
</evidence>
<dbReference type="Pfam" id="PF13541">
    <property type="entry name" value="ChlI"/>
    <property type="match status" value="1"/>
</dbReference>
<dbReference type="SUPFAM" id="SSF54211">
    <property type="entry name" value="Ribosomal protein S5 domain 2-like"/>
    <property type="match status" value="1"/>
</dbReference>
<sequence>MLLPPGLRSIDRSCLGKFDPVFRSRASSSRVAGAATCVIMGVFTTGVVMAKAKRLYGCTECGATFPKWAGQCADCGAWNTLVETMIESGAAAPPSGRTGWTGSQAQIRTLAEVSVEEIPRFSTNSAELDRVLGGGLVDGSVVLIGGDPGIGKSTILLQTLCNIAQRMPALYVTGEESQQQVAMRARRLGLPQDKLRVMTETCIETIIATAKVEKPKVMVIDSIQTIFTEQLQSAPGGVSQVRESAALLVRYAKQSGTAIFLVGHVTKEGALAGPRVLEHMVDTVLYFEGESDGRLRLLRAVKNRFGAVNELGVFGMTDKGLKEVSNPSAIFLTRAQEEVPGSVVMATWEGTRPMLVEVQALVDDSHMSNPRRVTLGLDQNRLAMLLAVLHRHGGIPTHDQDVFLNVVGGVKVLETASDLALMAAVMSSLRNRPLPHDLLVFGEVGLSGEVRPVPSGQERLKEAAKHGFKRAIVPKGNAPKEAPPGLQIIAVTRLEQALDALFE</sequence>
<dbReference type="HAMAP" id="MF_01498">
    <property type="entry name" value="RadA_bact"/>
    <property type="match status" value="1"/>
</dbReference>
<comment type="function">
    <text evidence="13">DNA-dependent ATPase involved in processing of recombination intermediates, plays a role in repairing DNA breaks. Stimulates the branch migration of RecA-mediated strand transfer reactions, allowing the 3' invading strand to extend heteroduplex DNA faster. Binds ssDNA in the presence of ADP but not other nucleotides, has ATPase activity that is stimulated by ssDNA and various branched DNA structures, but inhibited by SSB. Does not have RecA's homology-searching function.</text>
</comment>
<keyword evidence="9 11" id="KW-0238">DNA-binding</keyword>
<feature type="binding site" evidence="11">
    <location>
        <begin position="146"/>
        <end position="153"/>
    </location>
    <ligand>
        <name>ATP</name>
        <dbReference type="ChEBI" id="CHEBI:30616"/>
    </ligand>
</feature>
<evidence type="ECO:0000256" key="8">
    <source>
        <dbReference type="ARBA" id="ARBA00023016"/>
    </source>
</evidence>
<dbReference type="GO" id="GO:0000725">
    <property type="term" value="P:recombinational repair"/>
    <property type="evidence" value="ECO:0007669"/>
    <property type="project" value="UniProtKB-UniRule"/>
</dbReference>
<evidence type="ECO:0000259" key="14">
    <source>
        <dbReference type="PROSITE" id="PS50162"/>
    </source>
</evidence>
<feature type="domain" description="RecA family profile 1" evidence="14">
    <location>
        <begin position="117"/>
        <end position="265"/>
    </location>
</feature>
<dbReference type="GO" id="GO:0003684">
    <property type="term" value="F:damaged DNA binding"/>
    <property type="evidence" value="ECO:0007669"/>
    <property type="project" value="InterPro"/>
</dbReference>
<dbReference type="InterPro" id="IPR020588">
    <property type="entry name" value="RecA_ATP-bd"/>
</dbReference>
<comment type="domain">
    <text evidence="11">The middle region has homology to RecA with ATPase motifs including the RadA KNRFG motif, while the C-terminus is homologous to Lon protease.</text>
</comment>
<comment type="similarity">
    <text evidence="11 13">Belongs to the RecA family. RadA subfamily.</text>
</comment>
<keyword evidence="4 13" id="KW-0863">Zinc-finger</keyword>
<accession>A0A0P9L1J1</accession>
<dbReference type="PROSITE" id="PS50162">
    <property type="entry name" value="RECA_2"/>
    <property type="match status" value="1"/>
</dbReference>
<dbReference type="GO" id="GO:0008270">
    <property type="term" value="F:zinc ion binding"/>
    <property type="evidence" value="ECO:0007669"/>
    <property type="project" value="UniProtKB-KW"/>
</dbReference>
<feature type="region of interest" description="Lon-protease-like" evidence="11">
    <location>
        <begin position="401"/>
        <end position="503"/>
    </location>
</feature>
<dbReference type="SMART" id="SM00382">
    <property type="entry name" value="AAA"/>
    <property type="match status" value="1"/>
</dbReference>
<dbReference type="CDD" id="cd01121">
    <property type="entry name" value="RadA_SMS_N"/>
    <property type="match status" value="1"/>
</dbReference>
<keyword evidence="2 11" id="KW-0547">Nucleotide-binding</keyword>
<evidence type="ECO:0000256" key="12">
    <source>
        <dbReference type="NCBIfam" id="TIGR00416"/>
    </source>
</evidence>
<dbReference type="FunFam" id="3.30.230.10:FF:000011">
    <property type="entry name" value="DNA repair protein RadA"/>
    <property type="match status" value="1"/>
</dbReference>
<dbReference type="Pfam" id="PF18073">
    <property type="entry name" value="Zn_ribbon_LapB"/>
    <property type="match status" value="1"/>
</dbReference>
<dbReference type="PRINTS" id="PR01874">
    <property type="entry name" value="DNAREPAIRADA"/>
</dbReference>
<protein>
    <recommendedName>
        <fullName evidence="11 12">DNA repair protein RadA</fullName>
    </recommendedName>
</protein>
<dbReference type="EMBL" id="RBOV01000406">
    <property type="protein sequence ID" value="RMN06585.1"/>
    <property type="molecule type" value="Genomic_DNA"/>
</dbReference>
<dbReference type="InterPro" id="IPR014721">
    <property type="entry name" value="Ribsml_uS5_D2-typ_fold_subgr"/>
</dbReference>
<evidence type="ECO:0000256" key="2">
    <source>
        <dbReference type="ARBA" id="ARBA00022741"/>
    </source>
</evidence>
<evidence type="ECO:0000256" key="9">
    <source>
        <dbReference type="ARBA" id="ARBA00023125"/>
    </source>
</evidence>
<dbReference type="PANTHER" id="PTHR32472">
    <property type="entry name" value="DNA REPAIR PROTEIN RADA"/>
    <property type="match status" value="1"/>
</dbReference>
<keyword evidence="6 13" id="KW-0862">Zinc</keyword>
<evidence type="ECO:0000313" key="16">
    <source>
        <dbReference type="Proteomes" id="UP000271468"/>
    </source>
</evidence>
<dbReference type="GO" id="GO:0005829">
    <property type="term" value="C:cytosol"/>
    <property type="evidence" value="ECO:0007669"/>
    <property type="project" value="TreeGrafter"/>
</dbReference>
<keyword evidence="3 11" id="KW-0227">DNA damage</keyword>
<dbReference type="Pfam" id="PF13481">
    <property type="entry name" value="AAA_25"/>
    <property type="match status" value="1"/>
</dbReference>
<proteinExistence type="inferred from homology"/>
<dbReference type="InterPro" id="IPR003593">
    <property type="entry name" value="AAA+_ATPase"/>
</dbReference>
<evidence type="ECO:0000256" key="7">
    <source>
        <dbReference type="ARBA" id="ARBA00022840"/>
    </source>
</evidence>
<evidence type="ECO:0000256" key="1">
    <source>
        <dbReference type="ARBA" id="ARBA00022723"/>
    </source>
</evidence>
<evidence type="ECO:0000256" key="10">
    <source>
        <dbReference type="ARBA" id="ARBA00023204"/>
    </source>
</evidence>